<feature type="domain" description="Nudix hydrolase" evidence="6">
    <location>
        <begin position="75"/>
        <end position="213"/>
    </location>
</feature>
<evidence type="ECO:0000313" key="8">
    <source>
        <dbReference type="Proteomes" id="UP000029082"/>
    </source>
</evidence>
<dbReference type="eggNOG" id="COG0494">
    <property type="taxonomic scope" value="Bacteria"/>
</dbReference>
<dbReference type="GO" id="GO:0006753">
    <property type="term" value="P:nucleoside phosphate metabolic process"/>
    <property type="evidence" value="ECO:0007669"/>
    <property type="project" value="TreeGrafter"/>
</dbReference>
<organism evidence="7 8">
    <name type="scientific">Bifidobacterium mongoliense DSM 21395</name>
    <dbReference type="NCBI Taxonomy" id="1437603"/>
    <lineage>
        <taxon>Bacteria</taxon>
        <taxon>Bacillati</taxon>
        <taxon>Actinomycetota</taxon>
        <taxon>Actinomycetes</taxon>
        <taxon>Bifidobacteriales</taxon>
        <taxon>Bifidobacteriaceae</taxon>
        <taxon>Bifidobacterium</taxon>
    </lineage>
</organism>
<dbReference type="PANTHER" id="PTHR11839:SF18">
    <property type="entry name" value="NUDIX HYDROLASE DOMAIN-CONTAINING PROTEIN"/>
    <property type="match status" value="1"/>
</dbReference>
<evidence type="ECO:0000256" key="1">
    <source>
        <dbReference type="ARBA" id="ARBA00001946"/>
    </source>
</evidence>
<dbReference type="AlphaFoldDB" id="A0A087CAP3"/>
<dbReference type="EMBL" id="JGZE01000001">
    <property type="protein sequence ID" value="KFI80343.1"/>
    <property type="molecule type" value="Genomic_DNA"/>
</dbReference>
<sequence>MSDNGPSSSAPDGQSRGAEASPGPRLASQGVDVTVPARIVSSSTVYRGAIFSVEDRRIALTGADGHETMIRRQVVRHCPSVVMLVHDEATDRYILEREYRAGSDTFAYGLPAGLMDAGESVEHCALRELREETGVVPDSADDMRFESAGDCYSSEGMTDELVHILVLHLRAWHEAGRDFDPDEYVDSSWVDWPTLCASPIRESNAVIALQHEMIRRLRRT</sequence>
<evidence type="ECO:0000256" key="3">
    <source>
        <dbReference type="ARBA" id="ARBA00022801"/>
    </source>
</evidence>
<protein>
    <submittedName>
        <fullName evidence="7">NTP pyrophosphohydrolase</fullName>
        <ecNumber evidence="7">3.6.1.13</ecNumber>
    </submittedName>
</protein>
<gene>
    <name evidence="7" type="ORF">BMON_0216</name>
</gene>
<dbReference type="PROSITE" id="PS51462">
    <property type="entry name" value="NUDIX"/>
    <property type="match status" value="1"/>
</dbReference>
<evidence type="ECO:0000256" key="2">
    <source>
        <dbReference type="ARBA" id="ARBA00005582"/>
    </source>
</evidence>
<dbReference type="OrthoDB" id="9804442at2"/>
<dbReference type="InterPro" id="IPR015797">
    <property type="entry name" value="NUDIX_hydrolase-like_dom_sf"/>
</dbReference>
<keyword evidence="3 4" id="KW-0378">Hydrolase</keyword>
<dbReference type="InterPro" id="IPR000086">
    <property type="entry name" value="NUDIX_hydrolase_dom"/>
</dbReference>
<dbReference type="RefSeq" id="WP_152595686.1">
    <property type="nucleotide sequence ID" value="NZ_JDUO01000001.1"/>
</dbReference>
<evidence type="ECO:0000313" key="7">
    <source>
        <dbReference type="EMBL" id="KFI80343.1"/>
    </source>
</evidence>
<keyword evidence="8" id="KW-1185">Reference proteome</keyword>
<comment type="similarity">
    <text evidence="2 4">Belongs to the Nudix hydrolase family.</text>
</comment>
<feature type="region of interest" description="Disordered" evidence="5">
    <location>
        <begin position="1"/>
        <end position="29"/>
    </location>
</feature>
<accession>A0A087CAP3</accession>
<dbReference type="GO" id="GO:0019693">
    <property type="term" value="P:ribose phosphate metabolic process"/>
    <property type="evidence" value="ECO:0007669"/>
    <property type="project" value="TreeGrafter"/>
</dbReference>
<dbReference type="GO" id="GO:0005829">
    <property type="term" value="C:cytosol"/>
    <property type="evidence" value="ECO:0007669"/>
    <property type="project" value="TreeGrafter"/>
</dbReference>
<dbReference type="STRING" id="1437603.GCA_000771525_00067"/>
<dbReference type="Proteomes" id="UP000029082">
    <property type="component" value="Unassembled WGS sequence"/>
</dbReference>
<dbReference type="Pfam" id="PF00293">
    <property type="entry name" value="NUDIX"/>
    <property type="match status" value="1"/>
</dbReference>
<reference evidence="7 8" key="1">
    <citation type="submission" date="2014-03" db="EMBL/GenBank/DDBJ databases">
        <title>Genomics of Bifidobacteria.</title>
        <authorList>
            <person name="Ventura M."/>
            <person name="Milani C."/>
            <person name="Lugli G.A."/>
        </authorList>
    </citation>
    <scope>NUCLEOTIDE SEQUENCE [LARGE SCALE GENOMIC DNA]</scope>
    <source>
        <strain evidence="7 8">DSM 21395</strain>
    </source>
</reference>
<proteinExistence type="inferred from homology"/>
<dbReference type="InterPro" id="IPR020476">
    <property type="entry name" value="Nudix_hydrolase"/>
</dbReference>
<evidence type="ECO:0000259" key="6">
    <source>
        <dbReference type="PROSITE" id="PS51462"/>
    </source>
</evidence>
<dbReference type="PRINTS" id="PR00502">
    <property type="entry name" value="NUDIXFAMILY"/>
</dbReference>
<dbReference type="Gene3D" id="3.90.79.10">
    <property type="entry name" value="Nucleoside Triphosphate Pyrophosphohydrolase"/>
    <property type="match status" value="1"/>
</dbReference>
<evidence type="ECO:0000256" key="4">
    <source>
        <dbReference type="RuleBase" id="RU003476"/>
    </source>
</evidence>
<dbReference type="GeneID" id="93093634"/>
<comment type="caution">
    <text evidence="7">The sequence shown here is derived from an EMBL/GenBank/DDBJ whole genome shotgun (WGS) entry which is preliminary data.</text>
</comment>
<dbReference type="InterPro" id="IPR020084">
    <property type="entry name" value="NUDIX_hydrolase_CS"/>
</dbReference>
<name>A0A087CAP3_9BIFI</name>
<dbReference type="CDD" id="cd03424">
    <property type="entry name" value="NUDIX_ADPRase_Nudt5_UGPPase_Nudt14"/>
    <property type="match status" value="1"/>
</dbReference>
<comment type="cofactor">
    <cofactor evidence="1">
        <name>Mg(2+)</name>
        <dbReference type="ChEBI" id="CHEBI:18420"/>
    </cofactor>
</comment>
<evidence type="ECO:0000256" key="5">
    <source>
        <dbReference type="SAM" id="MobiDB-lite"/>
    </source>
</evidence>
<dbReference type="PROSITE" id="PS00893">
    <property type="entry name" value="NUDIX_BOX"/>
    <property type="match status" value="1"/>
</dbReference>
<dbReference type="EC" id="3.6.1.13" evidence="7"/>
<dbReference type="SUPFAM" id="SSF55811">
    <property type="entry name" value="Nudix"/>
    <property type="match status" value="1"/>
</dbReference>
<dbReference type="PANTHER" id="PTHR11839">
    <property type="entry name" value="UDP/ADP-SUGAR PYROPHOSPHATASE"/>
    <property type="match status" value="1"/>
</dbReference>
<feature type="compositionally biased region" description="Polar residues" evidence="5">
    <location>
        <begin position="1"/>
        <end position="12"/>
    </location>
</feature>
<dbReference type="GO" id="GO:0047631">
    <property type="term" value="F:ADP-ribose diphosphatase activity"/>
    <property type="evidence" value="ECO:0007669"/>
    <property type="project" value="UniProtKB-EC"/>
</dbReference>